<sequence>MILFGGIGMGAFVYGKKSGSLKPVIIGIALMAYPYFVESSLLIFLIGALLTAALFVFRD</sequence>
<evidence type="ECO:0008006" key="4">
    <source>
        <dbReference type="Google" id="ProtNLM"/>
    </source>
</evidence>
<evidence type="ECO:0000313" key="3">
    <source>
        <dbReference type="Proteomes" id="UP000076023"/>
    </source>
</evidence>
<reference evidence="3" key="1">
    <citation type="journal article" date="2017" name="Genome Announc.">
        <title>Draft Genome Sequence of Terrimicrobium sacchariphilum NM-5T, a Facultative Anaerobic Soil Bacterium of the Class Spartobacteria.</title>
        <authorList>
            <person name="Qiu Y.L."/>
            <person name="Tourlousse D.M."/>
            <person name="Matsuura N."/>
            <person name="Ohashi A."/>
            <person name="Sekiguchi Y."/>
        </authorList>
    </citation>
    <scope>NUCLEOTIDE SEQUENCE [LARGE SCALE GENOMIC DNA]</scope>
    <source>
        <strain evidence="3">NM-5</strain>
    </source>
</reference>
<evidence type="ECO:0000256" key="1">
    <source>
        <dbReference type="SAM" id="Phobius"/>
    </source>
</evidence>
<dbReference type="EMBL" id="BDCO01000002">
    <property type="protein sequence ID" value="GAT34064.1"/>
    <property type="molecule type" value="Genomic_DNA"/>
</dbReference>
<evidence type="ECO:0000313" key="2">
    <source>
        <dbReference type="EMBL" id="GAT34064.1"/>
    </source>
</evidence>
<gene>
    <name evidence="2" type="ORF">TSACC_22487</name>
</gene>
<keyword evidence="1" id="KW-1133">Transmembrane helix</keyword>
<dbReference type="InParanoid" id="A0A146GB76"/>
<keyword evidence="1" id="KW-0812">Transmembrane</keyword>
<proteinExistence type="predicted"/>
<dbReference type="Proteomes" id="UP000076023">
    <property type="component" value="Unassembled WGS sequence"/>
</dbReference>
<comment type="caution">
    <text evidence="2">The sequence shown here is derived from an EMBL/GenBank/DDBJ whole genome shotgun (WGS) entry which is preliminary data.</text>
</comment>
<dbReference type="AlphaFoldDB" id="A0A146GB76"/>
<dbReference type="STRING" id="690879.TSACC_22487"/>
<feature type="transmembrane region" description="Helical" evidence="1">
    <location>
        <begin position="39"/>
        <end position="57"/>
    </location>
</feature>
<keyword evidence="3" id="KW-1185">Reference proteome</keyword>
<protein>
    <recommendedName>
        <fullName evidence="4">Amino acid transport protein</fullName>
    </recommendedName>
</protein>
<keyword evidence="1" id="KW-0472">Membrane</keyword>
<name>A0A146GB76_TERSA</name>
<accession>A0A146GB76</accession>
<organism evidence="2 3">
    <name type="scientific">Terrimicrobium sacchariphilum</name>
    <dbReference type="NCBI Taxonomy" id="690879"/>
    <lineage>
        <taxon>Bacteria</taxon>
        <taxon>Pseudomonadati</taxon>
        <taxon>Verrucomicrobiota</taxon>
        <taxon>Terrimicrobiia</taxon>
        <taxon>Terrimicrobiales</taxon>
        <taxon>Terrimicrobiaceae</taxon>
        <taxon>Terrimicrobium</taxon>
    </lineage>
</organism>